<feature type="active site" description="Nucleophile" evidence="14 15">
    <location>
        <position position="141"/>
    </location>
</feature>
<dbReference type="Gene3D" id="3.30.360.10">
    <property type="entry name" value="Dihydrodipicolinate Reductase, domain 2"/>
    <property type="match status" value="1"/>
</dbReference>
<organism evidence="19 20">
    <name type="scientific">Methanobrevibacter millerae</name>
    <dbReference type="NCBI Taxonomy" id="230361"/>
    <lineage>
        <taxon>Archaea</taxon>
        <taxon>Methanobacteriati</taxon>
        <taxon>Methanobacteriota</taxon>
        <taxon>Methanomada group</taxon>
        <taxon>Methanobacteria</taxon>
        <taxon>Methanobacteriales</taxon>
        <taxon>Methanobacteriaceae</taxon>
        <taxon>Methanobrevibacter</taxon>
    </lineage>
</organism>
<evidence type="ECO:0000256" key="9">
    <source>
        <dbReference type="ARBA" id="ARBA00023027"/>
    </source>
</evidence>
<name>A0A0U3DTF9_9EURY</name>
<keyword evidence="6 14" id="KW-0963">Cytoplasm</keyword>
<dbReference type="NCBIfam" id="TIGR01546">
    <property type="entry name" value="GAPDH-II_archae"/>
    <property type="match status" value="1"/>
</dbReference>
<gene>
    <name evidence="14 19" type="primary">gap</name>
    <name evidence="19" type="ORF">sm9_1923</name>
</gene>
<dbReference type="UniPathway" id="UPA00109">
    <property type="reaction ID" value="UER00184"/>
</dbReference>
<protein>
    <recommendedName>
        <fullName evidence="5 14">Glyceraldehyde-3-phosphate dehydrogenase</fullName>
        <shortName evidence="14">GAPDH</shortName>
        <ecNumber evidence="4 14">1.2.1.59</ecNumber>
    </recommendedName>
    <alternativeName>
        <fullName evidence="11 14">NAD(P)-dependent glyceraldehyde-3-phosphate dehydrogenase</fullName>
    </alternativeName>
</protein>
<feature type="binding site" evidence="14">
    <location>
        <position position="169"/>
    </location>
    <ligand>
        <name>NAD(+)</name>
        <dbReference type="ChEBI" id="CHEBI:57540"/>
    </ligand>
</feature>
<dbReference type="EC" id="1.2.1.59" evidence="4 14"/>
<dbReference type="NCBIfam" id="NF003251">
    <property type="entry name" value="PRK04207.1"/>
    <property type="match status" value="1"/>
</dbReference>
<dbReference type="KEGG" id="mmil:sm9_1923"/>
<feature type="domain" description="Glyceraldehyde 3-phosphate dehydrogenase NAD(P) binding" evidence="18">
    <location>
        <begin position="2"/>
        <end position="141"/>
    </location>
</feature>
<evidence type="ECO:0000256" key="14">
    <source>
        <dbReference type="HAMAP-Rule" id="MF_00559"/>
    </source>
</evidence>
<feature type="binding site" evidence="14">
    <location>
        <begin position="11"/>
        <end position="12"/>
    </location>
    <ligand>
        <name>NAD(+)</name>
        <dbReference type="ChEBI" id="CHEBI:57540"/>
    </ligand>
</feature>
<dbReference type="AlphaFoldDB" id="A0A0U3DTF9"/>
<dbReference type="InterPro" id="IPR036291">
    <property type="entry name" value="NAD(P)-bd_dom_sf"/>
</dbReference>
<comment type="similarity">
    <text evidence="2 14 16">Belongs to the glyceraldehyde-3-phosphate dehydrogenase family.</text>
</comment>
<dbReference type="CDD" id="cd18127">
    <property type="entry name" value="GAPDH_II_C"/>
    <property type="match status" value="1"/>
</dbReference>
<evidence type="ECO:0000256" key="4">
    <source>
        <dbReference type="ARBA" id="ARBA00013024"/>
    </source>
</evidence>
<evidence type="ECO:0000256" key="15">
    <source>
        <dbReference type="PIRSR" id="PIRSR000149-1"/>
    </source>
</evidence>
<evidence type="ECO:0000313" key="19">
    <source>
        <dbReference type="EMBL" id="ALT69689.1"/>
    </source>
</evidence>
<proteinExistence type="inferred from homology"/>
<dbReference type="Proteomes" id="UP000067738">
    <property type="component" value="Chromosome"/>
</dbReference>
<evidence type="ECO:0000256" key="1">
    <source>
        <dbReference type="ARBA" id="ARBA00004869"/>
    </source>
</evidence>
<keyword evidence="7 14" id="KW-0521">NADP</keyword>
<keyword evidence="10 14" id="KW-0324">Glycolysis</keyword>
<keyword evidence="9 14" id="KW-0520">NAD</keyword>
<evidence type="ECO:0000313" key="20">
    <source>
        <dbReference type="Proteomes" id="UP000067738"/>
    </source>
</evidence>
<evidence type="ECO:0000256" key="13">
    <source>
        <dbReference type="ARBA" id="ARBA00048853"/>
    </source>
</evidence>
<evidence type="ECO:0000256" key="10">
    <source>
        <dbReference type="ARBA" id="ARBA00023152"/>
    </source>
</evidence>
<evidence type="ECO:0000256" key="8">
    <source>
        <dbReference type="ARBA" id="ARBA00023002"/>
    </source>
</evidence>
<keyword evidence="20" id="KW-1185">Reference proteome</keyword>
<dbReference type="OrthoDB" id="295712at2157"/>
<dbReference type="PATRIC" id="fig|230361.4.peg.1987"/>
<dbReference type="GO" id="GO:0051287">
    <property type="term" value="F:NAD binding"/>
    <property type="evidence" value="ECO:0007669"/>
    <property type="project" value="UniProtKB-UniRule"/>
</dbReference>
<dbReference type="PIRSF" id="PIRSF000149">
    <property type="entry name" value="GAP_DH"/>
    <property type="match status" value="1"/>
</dbReference>
<dbReference type="Pfam" id="PF02800">
    <property type="entry name" value="Gp_dh_C"/>
    <property type="match status" value="1"/>
</dbReference>
<dbReference type="InterPro" id="IPR020828">
    <property type="entry name" value="GlycerAld_3-P_DH_NAD(P)-bd"/>
</dbReference>
<evidence type="ECO:0000256" key="6">
    <source>
        <dbReference type="ARBA" id="ARBA00022490"/>
    </source>
</evidence>
<evidence type="ECO:0000259" key="18">
    <source>
        <dbReference type="SMART" id="SM00846"/>
    </source>
</evidence>
<dbReference type="CDD" id="cd02278">
    <property type="entry name" value="GAPDH_II_N"/>
    <property type="match status" value="1"/>
</dbReference>
<dbReference type="RefSeq" id="WP_058739908.1">
    <property type="nucleotide sequence ID" value="NZ_CP011266.1"/>
</dbReference>
<dbReference type="GO" id="GO:0047100">
    <property type="term" value="F:glyceraldehyde-3-phosphate dehydrogenase (NADP+) (phosphorylating) activity"/>
    <property type="evidence" value="ECO:0007669"/>
    <property type="project" value="RHEA"/>
</dbReference>
<dbReference type="GO" id="GO:0008839">
    <property type="term" value="F:4-hydroxy-tetrahydrodipicolinate reductase"/>
    <property type="evidence" value="ECO:0007669"/>
    <property type="project" value="InterPro"/>
</dbReference>
<evidence type="ECO:0000256" key="12">
    <source>
        <dbReference type="ARBA" id="ARBA00048067"/>
    </source>
</evidence>
<dbReference type="InterPro" id="IPR020829">
    <property type="entry name" value="GlycerAld_3-P_DH_cat"/>
</dbReference>
<comment type="catalytic activity">
    <reaction evidence="12 14 16">
        <text>D-glyceraldehyde 3-phosphate + phosphate + NADP(+) = (2R)-3-phospho-glyceroyl phosphate + NADPH + H(+)</text>
        <dbReference type="Rhea" id="RHEA:10296"/>
        <dbReference type="ChEBI" id="CHEBI:15378"/>
        <dbReference type="ChEBI" id="CHEBI:43474"/>
        <dbReference type="ChEBI" id="CHEBI:57604"/>
        <dbReference type="ChEBI" id="CHEBI:57783"/>
        <dbReference type="ChEBI" id="CHEBI:58349"/>
        <dbReference type="ChEBI" id="CHEBI:59776"/>
        <dbReference type="EC" id="1.2.1.59"/>
    </reaction>
</comment>
<dbReference type="PROSITE" id="PS00071">
    <property type="entry name" value="GAPDH"/>
    <property type="match status" value="1"/>
</dbReference>
<dbReference type="GO" id="GO:0009089">
    <property type="term" value="P:lysine biosynthetic process via diaminopimelate"/>
    <property type="evidence" value="ECO:0007669"/>
    <property type="project" value="InterPro"/>
</dbReference>
<dbReference type="InterPro" id="IPR020830">
    <property type="entry name" value="GlycerAld_3-P_DH_AS"/>
</dbReference>
<comment type="catalytic activity">
    <reaction evidence="13 14 16">
        <text>D-glyceraldehyde 3-phosphate + phosphate + NAD(+) = (2R)-3-phospho-glyceroyl phosphate + NADH + H(+)</text>
        <dbReference type="Rhea" id="RHEA:10300"/>
        <dbReference type="ChEBI" id="CHEBI:15378"/>
        <dbReference type="ChEBI" id="CHEBI:43474"/>
        <dbReference type="ChEBI" id="CHEBI:57540"/>
        <dbReference type="ChEBI" id="CHEBI:57604"/>
        <dbReference type="ChEBI" id="CHEBI:57945"/>
        <dbReference type="ChEBI" id="CHEBI:59776"/>
        <dbReference type="EC" id="1.2.1.59"/>
    </reaction>
</comment>
<dbReference type="GO" id="GO:0006096">
    <property type="term" value="P:glycolytic process"/>
    <property type="evidence" value="ECO:0007669"/>
    <property type="project" value="UniProtKB-UniRule"/>
</dbReference>
<evidence type="ECO:0000256" key="7">
    <source>
        <dbReference type="ARBA" id="ARBA00022857"/>
    </source>
</evidence>
<sequence>MKSVAINGYGTIGKRVADAVAAQDDMKVIGVSKTRPNYEARTAVEEKEYPLYIGIPEREQMFKDAGIEIAGTVEDMIQEADVVVDCTPGSIGPQNLEMYKKAGVKAIYQGGEDHDLTGLSFNAISNYDDSYGADYTRVVSCNTTGLTRTLSTIDPIADIKKVRAVMVRRGSDPSEVKKGPINSIVPNPPKVPSHHGPDVKTVMKGIDVTTMALLVPTTLMHQHNIMVEINNEVETEEIVEALEKRSRVIVVDASEGLGSTAELMEYAKELGRNRNDLYEIPVWRESINVVGNELFYMQAVHQESDVIPENIDAIRALLEMESDNEKSIAKTNKAMGIL</sequence>
<accession>A0A0U3DTF9</accession>
<evidence type="ECO:0000256" key="11">
    <source>
        <dbReference type="ARBA" id="ARBA00030647"/>
    </source>
</evidence>
<dbReference type="GO" id="GO:0005737">
    <property type="term" value="C:cytoplasm"/>
    <property type="evidence" value="ECO:0007669"/>
    <property type="project" value="UniProtKB-SubCell"/>
</dbReference>
<feature type="binding site" evidence="14">
    <location>
        <begin position="195"/>
        <end position="196"/>
    </location>
    <ligand>
        <name>D-glyceraldehyde 3-phosphate</name>
        <dbReference type="ChEBI" id="CHEBI:59776"/>
    </ligand>
</feature>
<dbReference type="SUPFAM" id="SSF55347">
    <property type="entry name" value="Glyceraldehyde-3-phosphate dehydrogenase-like, C-terminal domain"/>
    <property type="match status" value="1"/>
</dbReference>
<comment type="pathway">
    <text evidence="1 14 16">Carbohydrate degradation; glycolysis; pyruvate from D-glyceraldehyde 3-phosphate: step 1/5.</text>
</comment>
<dbReference type="InterPro" id="IPR000846">
    <property type="entry name" value="DapB_N"/>
</dbReference>
<evidence type="ECO:0000256" key="5">
    <source>
        <dbReference type="ARBA" id="ARBA00021022"/>
    </source>
</evidence>
<evidence type="ECO:0000256" key="17">
    <source>
        <dbReference type="SAM" id="MobiDB-lite"/>
    </source>
</evidence>
<comment type="subcellular location">
    <subcellularLocation>
        <location evidence="14 16">Cytoplasm</location>
    </subcellularLocation>
</comment>
<dbReference type="Gene3D" id="3.40.50.720">
    <property type="entry name" value="NAD(P)-binding Rossmann-like Domain"/>
    <property type="match status" value="1"/>
</dbReference>
<dbReference type="GO" id="GO:0050661">
    <property type="term" value="F:NADP binding"/>
    <property type="evidence" value="ECO:0007669"/>
    <property type="project" value="UniProtKB-UniRule"/>
</dbReference>
<dbReference type="SUPFAM" id="SSF51735">
    <property type="entry name" value="NAD(P)-binding Rossmann-fold domains"/>
    <property type="match status" value="1"/>
</dbReference>
<feature type="binding site" evidence="14">
    <location>
        <position position="111"/>
    </location>
    <ligand>
        <name>NAD(+)</name>
        <dbReference type="ChEBI" id="CHEBI:57540"/>
    </ligand>
</feature>
<feature type="binding site" evidence="14">
    <location>
        <begin position="140"/>
        <end position="142"/>
    </location>
    <ligand>
        <name>D-glyceraldehyde 3-phosphate</name>
        <dbReference type="ChEBI" id="CHEBI:59776"/>
    </ligand>
</feature>
<comment type="subunit">
    <text evidence="3 14 16">Homotetramer.</text>
</comment>
<dbReference type="EMBL" id="CP011266">
    <property type="protein sequence ID" value="ALT69689.1"/>
    <property type="molecule type" value="Genomic_DNA"/>
</dbReference>
<dbReference type="Pfam" id="PF01113">
    <property type="entry name" value="DapB_N"/>
    <property type="match status" value="1"/>
</dbReference>
<dbReference type="GeneID" id="26736877"/>
<evidence type="ECO:0000256" key="16">
    <source>
        <dbReference type="RuleBase" id="RU003388"/>
    </source>
</evidence>
<feature type="binding site" evidence="14">
    <location>
        <position position="302"/>
    </location>
    <ligand>
        <name>NAD(+)</name>
        <dbReference type="ChEBI" id="CHEBI:57540"/>
    </ligand>
</feature>
<dbReference type="HAMAP" id="MF_00559">
    <property type="entry name" value="G3P_dehdrog_arch"/>
    <property type="match status" value="1"/>
</dbReference>
<dbReference type="SMART" id="SM00846">
    <property type="entry name" value="Gp_dh_N"/>
    <property type="match status" value="1"/>
</dbReference>
<evidence type="ECO:0000256" key="2">
    <source>
        <dbReference type="ARBA" id="ARBA00007406"/>
    </source>
</evidence>
<reference evidence="19 20" key="1">
    <citation type="submission" date="2015-04" db="EMBL/GenBank/DDBJ databases">
        <title>The complete genome sequence of the rumen methanogen Methanobrevibacter millerae SM9.</title>
        <authorList>
            <person name="Leahy S.C."/>
            <person name="Kelly W.J."/>
            <person name="Pacheco D.M."/>
            <person name="Li D."/>
            <person name="Altermann E."/>
            <person name="Attwood G.T."/>
        </authorList>
    </citation>
    <scope>NUCLEOTIDE SEQUENCE [LARGE SCALE GENOMIC DNA]</scope>
    <source>
        <strain evidence="19 20">SM9</strain>
    </source>
</reference>
<dbReference type="InterPro" id="IPR020831">
    <property type="entry name" value="GlycerAld/Erythrose_P_DH"/>
</dbReference>
<feature type="region of interest" description="Disordered" evidence="17">
    <location>
        <begin position="171"/>
        <end position="196"/>
    </location>
</feature>
<keyword evidence="8 14" id="KW-0560">Oxidoreductase</keyword>
<evidence type="ECO:0000256" key="3">
    <source>
        <dbReference type="ARBA" id="ARBA00011881"/>
    </source>
</evidence>
<dbReference type="GO" id="GO:0004365">
    <property type="term" value="F:glyceraldehyde-3-phosphate dehydrogenase (NAD+) (phosphorylating) activity"/>
    <property type="evidence" value="ECO:0007669"/>
    <property type="project" value="UniProtKB-UniRule"/>
</dbReference>
<dbReference type="InterPro" id="IPR006436">
    <property type="entry name" value="Glyceraldehyde-3-P_DH_2_arc"/>
</dbReference>